<comment type="caution">
    <text evidence="2">The sequence shown here is derived from an EMBL/GenBank/DDBJ whole genome shotgun (WGS) entry which is preliminary data.</text>
</comment>
<accession>A0A9W8B4M4</accession>
<dbReference type="PROSITE" id="PS51257">
    <property type="entry name" value="PROKAR_LIPOPROTEIN"/>
    <property type="match status" value="1"/>
</dbReference>
<reference evidence="2" key="1">
    <citation type="submission" date="2022-07" db="EMBL/GenBank/DDBJ databases">
        <title>Phylogenomic reconstructions and comparative analyses of Kickxellomycotina fungi.</title>
        <authorList>
            <person name="Reynolds N.K."/>
            <person name="Stajich J.E."/>
            <person name="Barry K."/>
            <person name="Grigoriev I.V."/>
            <person name="Crous P."/>
            <person name="Smith M.E."/>
        </authorList>
    </citation>
    <scope>NUCLEOTIDE SEQUENCE</scope>
    <source>
        <strain evidence="2">RSA 567</strain>
    </source>
</reference>
<evidence type="ECO:0000256" key="1">
    <source>
        <dbReference type="SAM" id="SignalP"/>
    </source>
</evidence>
<keyword evidence="3" id="KW-1185">Reference proteome</keyword>
<proteinExistence type="predicted"/>
<dbReference type="AlphaFoldDB" id="A0A9W8B4M4"/>
<sequence length="225" mass="24881">MRLVAAAATLLATIACVRAIPLPTFTDVVGGTNCQQLREMYRSSQDLGFISHSTYLSDVVEQCLPDFAGFTLHQRKFAIRKAYDFLKSAQAHENPSNANPSSSETLNTVPQEKIKDSYIVIALYSVDNQSAVTMLATPTSDDSLLQFAPRRNVPASFDTVEFTANNSFMRGVVQYLSVVLLPMQEMALRHSNPTLPPYLYSPDRSSRPMQHLALLSKNKSSEAES</sequence>
<evidence type="ECO:0000313" key="3">
    <source>
        <dbReference type="Proteomes" id="UP001151582"/>
    </source>
</evidence>
<dbReference type="Proteomes" id="UP001151582">
    <property type="component" value="Unassembled WGS sequence"/>
</dbReference>
<protein>
    <submittedName>
        <fullName evidence="2">Uncharacterized protein</fullName>
    </submittedName>
</protein>
<evidence type="ECO:0000313" key="2">
    <source>
        <dbReference type="EMBL" id="KAJ1973932.1"/>
    </source>
</evidence>
<keyword evidence="1" id="KW-0732">Signal</keyword>
<dbReference type="EMBL" id="JANBQB010000731">
    <property type="protein sequence ID" value="KAJ1973932.1"/>
    <property type="molecule type" value="Genomic_DNA"/>
</dbReference>
<gene>
    <name evidence="2" type="ORF">H4R34_004909</name>
</gene>
<name>A0A9W8B4M4_9FUNG</name>
<organism evidence="2 3">
    <name type="scientific">Dimargaris verticillata</name>
    <dbReference type="NCBI Taxonomy" id="2761393"/>
    <lineage>
        <taxon>Eukaryota</taxon>
        <taxon>Fungi</taxon>
        <taxon>Fungi incertae sedis</taxon>
        <taxon>Zoopagomycota</taxon>
        <taxon>Kickxellomycotina</taxon>
        <taxon>Dimargaritomycetes</taxon>
        <taxon>Dimargaritales</taxon>
        <taxon>Dimargaritaceae</taxon>
        <taxon>Dimargaris</taxon>
    </lineage>
</organism>
<feature type="chain" id="PRO_5040950205" evidence="1">
    <location>
        <begin position="20"/>
        <end position="225"/>
    </location>
</feature>
<feature type="signal peptide" evidence="1">
    <location>
        <begin position="1"/>
        <end position="19"/>
    </location>
</feature>